<reference evidence="5" key="1">
    <citation type="submission" date="2010-05" db="EMBL/GenBank/DDBJ databases">
        <title>The genome sequence of Magnaporthe poae strain ATCC 64411.</title>
        <authorList>
            <person name="Ma L.-J."/>
            <person name="Dead R."/>
            <person name="Young S."/>
            <person name="Zeng Q."/>
            <person name="Koehrsen M."/>
            <person name="Alvarado L."/>
            <person name="Berlin A."/>
            <person name="Chapman S.B."/>
            <person name="Chen Z."/>
            <person name="Freedman E."/>
            <person name="Gellesch M."/>
            <person name="Goldberg J."/>
            <person name="Griggs A."/>
            <person name="Gujja S."/>
            <person name="Heilman E.R."/>
            <person name="Heiman D."/>
            <person name="Hepburn T."/>
            <person name="Howarth C."/>
            <person name="Jen D."/>
            <person name="Larson L."/>
            <person name="Mehta T."/>
            <person name="Neiman D."/>
            <person name="Pearson M."/>
            <person name="Roberts A."/>
            <person name="Saif S."/>
            <person name="Shea T."/>
            <person name="Shenoy N."/>
            <person name="Sisk P."/>
            <person name="Stolte C."/>
            <person name="Sykes S."/>
            <person name="Walk T."/>
            <person name="White J."/>
            <person name="Yandava C."/>
            <person name="Haas B."/>
            <person name="Nusbaum C."/>
            <person name="Birren B."/>
        </authorList>
    </citation>
    <scope>NUCLEOTIDE SEQUENCE [LARGE SCALE GENOMIC DNA]</scope>
    <source>
        <strain evidence="5">ATCC 64411 / 73-15</strain>
    </source>
</reference>
<feature type="signal peptide" evidence="2">
    <location>
        <begin position="1"/>
        <end position="19"/>
    </location>
</feature>
<dbReference type="Gene3D" id="2.130.10.10">
    <property type="entry name" value="YVTN repeat-like/Quinoprotein amine dehydrogenase"/>
    <property type="match status" value="1"/>
</dbReference>
<dbReference type="Proteomes" id="UP000011715">
    <property type="component" value="Unassembled WGS sequence"/>
</dbReference>
<proteinExistence type="inferred from homology"/>
<evidence type="ECO:0000313" key="3">
    <source>
        <dbReference type="EMBL" id="KLU91285.1"/>
    </source>
</evidence>
<reference evidence="4" key="5">
    <citation type="submission" date="2015-06" db="UniProtKB">
        <authorList>
            <consortium name="EnsemblFungi"/>
        </authorList>
    </citation>
    <scope>IDENTIFICATION</scope>
    <source>
        <strain evidence="4">ATCC 64411</strain>
    </source>
</reference>
<evidence type="ECO:0000313" key="4">
    <source>
        <dbReference type="EnsemblFungi" id="MAPG_09806T0"/>
    </source>
</evidence>
<dbReference type="STRING" id="644358.A0A0C4EAX0"/>
<dbReference type="InterPro" id="IPR019405">
    <property type="entry name" value="Lactonase_7-beta_prop"/>
</dbReference>
<dbReference type="Pfam" id="PF10282">
    <property type="entry name" value="Lactonase"/>
    <property type="match status" value="1"/>
</dbReference>
<evidence type="ECO:0000256" key="2">
    <source>
        <dbReference type="SAM" id="SignalP"/>
    </source>
</evidence>
<dbReference type="PANTHER" id="PTHR30344:SF1">
    <property type="entry name" value="6-PHOSPHOGLUCONOLACTONASE"/>
    <property type="match status" value="1"/>
</dbReference>
<dbReference type="PANTHER" id="PTHR30344">
    <property type="entry name" value="6-PHOSPHOGLUCONOLACTONASE-RELATED"/>
    <property type="match status" value="1"/>
</dbReference>
<comment type="similarity">
    <text evidence="1">Belongs to the cycloisomerase 2 family.</text>
</comment>
<dbReference type="InterPro" id="IPR015943">
    <property type="entry name" value="WD40/YVTN_repeat-like_dom_sf"/>
</dbReference>
<evidence type="ECO:0008006" key="6">
    <source>
        <dbReference type="Google" id="ProtNLM"/>
    </source>
</evidence>
<evidence type="ECO:0000256" key="1">
    <source>
        <dbReference type="ARBA" id="ARBA00005564"/>
    </source>
</evidence>
<dbReference type="EMBL" id="ADBL01002511">
    <property type="status" value="NOT_ANNOTATED_CDS"/>
    <property type="molecule type" value="Genomic_DNA"/>
</dbReference>
<reference evidence="3" key="3">
    <citation type="submission" date="2011-03" db="EMBL/GenBank/DDBJ databases">
        <title>Annotation of Magnaporthe poae ATCC 64411.</title>
        <authorList>
            <person name="Ma L.-J."/>
            <person name="Dead R."/>
            <person name="Young S.K."/>
            <person name="Zeng Q."/>
            <person name="Gargeya S."/>
            <person name="Fitzgerald M."/>
            <person name="Haas B."/>
            <person name="Abouelleil A."/>
            <person name="Alvarado L."/>
            <person name="Arachchi H.M."/>
            <person name="Berlin A."/>
            <person name="Brown A."/>
            <person name="Chapman S.B."/>
            <person name="Chen Z."/>
            <person name="Dunbar C."/>
            <person name="Freedman E."/>
            <person name="Gearin G."/>
            <person name="Gellesch M."/>
            <person name="Goldberg J."/>
            <person name="Griggs A."/>
            <person name="Gujja S."/>
            <person name="Heiman D."/>
            <person name="Howarth C."/>
            <person name="Larson L."/>
            <person name="Lui A."/>
            <person name="MacDonald P.J.P."/>
            <person name="Mehta T."/>
            <person name="Montmayeur A."/>
            <person name="Murphy C."/>
            <person name="Neiman D."/>
            <person name="Pearson M."/>
            <person name="Priest M."/>
            <person name="Roberts A."/>
            <person name="Saif S."/>
            <person name="Shea T."/>
            <person name="Shenoy N."/>
            <person name="Sisk P."/>
            <person name="Stolte C."/>
            <person name="Sykes S."/>
            <person name="Yandava C."/>
            <person name="Wortman J."/>
            <person name="Nusbaum C."/>
            <person name="Birren B."/>
        </authorList>
    </citation>
    <scope>NUCLEOTIDE SEQUENCE</scope>
    <source>
        <strain evidence="3">ATCC 64411</strain>
    </source>
</reference>
<evidence type="ECO:0000313" key="5">
    <source>
        <dbReference type="Proteomes" id="UP000011715"/>
    </source>
</evidence>
<reference evidence="4" key="4">
    <citation type="journal article" date="2015" name="G3 (Bethesda)">
        <title>Genome sequences of three phytopathogenic species of the Magnaporthaceae family of fungi.</title>
        <authorList>
            <person name="Okagaki L.H."/>
            <person name="Nunes C.C."/>
            <person name="Sailsbery J."/>
            <person name="Clay B."/>
            <person name="Brown D."/>
            <person name="John T."/>
            <person name="Oh Y."/>
            <person name="Young N."/>
            <person name="Fitzgerald M."/>
            <person name="Haas B.J."/>
            <person name="Zeng Q."/>
            <person name="Young S."/>
            <person name="Adiconis X."/>
            <person name="Fan L."/>
            <person name="Levin J.Z."/>
            <person name="Mitchell T.K."/>
            <person name="Okubara P.A."/>
            <person name="Farman M.L."/>
            <person name="Kohn L.M."/>
            <person name="Birren B."/>
            <person name="Ma L.-J."/>
            <person name="Dean R.A."/>
        </authorList>
    </citation>
    <scope>NUCLEOTIDE SEQUENCE</scope>
    <source>
        <strain evidence="4">ATCC 64411 / 73-15</strain>
    </source>
</reference>
<dbReference type="VEuPathDB" id="FungiDB:MAPG_09806"/>
<dbReference type="eggNOG" id="ENOG502QRFW">
    <property type="taxonomic scope" value="Eukaryota"/>
</dbReference>
<dbReference type="GO" id="GO:0017057">
    <property type="term" value="F:6-phosphogluconolactonase activity"/>
    <property type="evidence" value="ECO:0007669"/>
    <property type="project" value="TreeGrafter"/>
</dbReference>
<protein>
    <recommendedName>
        <fullName evidence="6">6-phosphogluconolactonase</fullName>
    </recommendedName>
</protein>
<reference evidence="3" key="2">
    <citation type="submission" date="2010-05" db="EMBL/GenBank/DDBJ databases">
        <title>The Genome Sequence of Magnaporthe poae strain ATCC 64411.</title>
        <authorList>
            <consortium name="The Broad Institute Genome Sequencing Platform"/>
            <consortium name="Broad Institute Genome Sequencing Center for Infectious Disease"/>
            <person name="Ma L.-J."/>
            <person name="Dead R."/>
            <person name="Young S."/>
            <person name="Zeng Q."/>
            <person name="Koehrsen M."/>
            <person name="Alvarado L."/>
            <person name="Berlin A."/>
            <person name="Chapman S.B."/>
            <person name="Chen Z."/>
            <person name="Freedman E."/>
            <person name="Gellesch M."/>
            <person name="Goldberg J."/>
            <person name="Griggs A."/>
            <person name="Gujja S."/>
            <person name="Heilman E.R."/>
            <person name="Heiman D."/>
            <person name="Hepburn T."/>
            <person name="Howarth C."/>
            <person name="Jen D."/>
            <person name="Larson L."/>
            <person name="Mehta T."/>
            <person name="Neiman D."/>
            <person name="Pearson M."/>
            <person name="Roberts A."/>
            <person name="Saif S."/>
            <person name="Shea T."/>
            <person name="Shenoy N."/>
            <person name="Sisk P."/>
            <person name="Stolte C."/>
            <person name="Sykes S."/>
            <person name="Walk T."/>
            <person name="White J."/>
            <person name="Yandava C."/>
            <person name="Haas B."/>
            <person name="Nusbaum C."/>
            <person name="Birren B."/>
        </authorList>
    </citation>
    <scope>NUCLEOTIDE SEQUENCE</scope>
    <source>
        <strain evidence="3">ATCC 64411</strain>
    </source>
</reference>
<dbReference type="SUPFAM" id="SSF51004">
    <property type="entry name" value="C-terminal (heme d1) domain of cytochrome cd1-nitrite reductase"/>
    <property type="match status" value="1"/>
</dbReference>
<organism evidence="4 5">
    <name type="scientific">Magnaporthiopsis poae (strain ATCC 64411 / 73-15)</name>
    <name type="common">Kentucky bluegrass fungus</name>
    <name type="synonym">Magnaporthe poae</name>
    <dbReference type="NCBI Taxonomy" id="644358"/>
    <lineage>
        <taxon>Eukaryota</taxon>
        <taxon>Fungi</taxon>
        <taxon>Dikarya</taxon>
        <taxon>Ascomycota</taxon>
        <taxon>Pezizomycotina</taxon>
        <taxon>Sordariomycetes</taxon>
        <taxon>Sordariomycetidae</taxon>
        <taxon>Magnaporthales</taxon>
        <taxon>Magnaporthaceae</taxon>
        <taxon>Magnaporthiopsis</taxon>
    </lineage>
</organism>
<feature type="chain" id="PRO_5009385928" description="6-phosphogluconolactonase" evidence="2">
    <location>
        <begin position="20"/>
        <end position="429"/>
    </location>
</feature>
<dbReference type="OrthoDB" id="9972196at2759"/>
<dbReference type="EMBL" id="GL876976">
    <property type="protein sequence ID" value="KLU91285.1"/>
    <property type="molecule type" value="Genomic_DNA"/>
</dbReference>
<name>A0A0C4EAX0_MAGP6</name>
<dbReference type="EnsemblFungi" id="MAPG_09806T0">
    <property type="protein sequence ID" value="MAPG_09806T0"/>
    <property type="gene ID" value="MAPG_09806"/>
</dbReference>
<dbReference type="InterPro" id="IPR011048">
    <property type="entry name" value="Haem_d1_sf"/>
</dbReference>
<accession>A0A0C4EAX0</accession>
<dbReference type="AlphaFoldDB" id="A0A0C4EAX0"/>
<dbReference type="OMA" id="RFTIAEC"/>
<dbReference type="InterPro" id="IPR050282">
    <property type="entry name" value="Cycloisomerase_2"/>
</dbReference>
<keyword evidence="5" id="KW-1185">Reference proteome</keyword>
<sequence>MLPSSLLLLASTALSGVAAAPAGDLLTRQQPAAPLIKQKVLIGGGGTSNITIAEFNGATFNILSTTSIGAGKAPSWLAFKEPNIVYSVNENGADLQMFKLDLASNTLTPTALVNSSRGVVHLELNKDKTRMVGSSYTQGVIDVWELAADGTPKAKAIGIKTNVTASSPNVVDTLGPNKGRQADGPHAHQSVLDNSGRYFFVNDLGLDSIVMVDSQGDDFKVVGRTKVNPGCGPRHGAFYPPAAAAATHYLVVCELLNTVIVHSVNFNTTSGVPEMIATQMVPTFGDSAPAAAGSKPQAGELIAAADGKSIYVSNRLGFDAKTAASADTLVQFKADFNATDSTLKLSFGQSVSSEGRSPRMISLSTDKSQTVLYGTNQRAGTGLVAFQRDATGQLKAVEGSKVAYDKFATAADQKEDFGPQFVLGLPNAA</sequence>
<keyword evidence="2" id="KW-0732">Signal</keyword>
<gene>
    <name evidence="3" type="ORF">MAPG_09806</name>
</gene>